<dbReference type="EC" id="1.2.1.27" evidence="2"/>
<evidence type="ECO:0000313" key="6">
    <source>
        <dbReference type="EMBL" id="RUS26938.1"/>
    </source>
</evidence>
<sequence length="529" mass="57520">MLPSILRNGSTRASIRPVNVSRTFSTTVPAFQAHTTKLYINGEFVESSTKKWIDVRNPATQEVVTRVPEATPEELRAATSSAQEAFKEWRKSSVLTRQRIMMELQYLIRKHTDRIAKSIVYEQGKTLTDARGDVFRGLQVVEHACSIPTLMMGEKLTVAKDMDTYNIREPLGVVAGICPFNFPAMIPLWMFPMAIATGNTCIIKPSEKDPGATMILAELAAEAGVPKGVLNVVHGAVDTVNYICDEPAIQAISFVGSDQAGRHIYERGSRNGKRVQANMGAKNHGVILPDANKQHTLNQLAGAAFGAAGQRCMALSTAIFVGEAQHWLPELVERAKELKVTCGMEPGADLGPLISPQAKQRAERLIQSGVDQGAKLLLDGRGIVVPGYEKGNFVGPTVLAEVKPHMECYKEEIFAPVLVSLNAETLDDAIEIINGNPYGNGTAIFTTSGAAARRFESEIDVGQVGINVPIPVPLPMFSFTGTRGSILGDLNFYGKTGILFYTKFKTVTALWRSEDVDHAKSSVNMPTIH</sequence>
<dbReference type="GO" id="GO:0004491">
    <property type="term" value="F:methylmalonate-semialdehyde dehydrogenase (acylating, NAD) activity"/>
    <property type="evidence" value="ECO:0007669"/>
    <property type="project" value="UniProtKB-EC"/>
</dbReference>
<dbReference type="PROSITE" id="PS00070">
    <property type="entry name" value="ALDEHYDE_DEHYDR_CYS"/>
    <property type="match status" value="1"/>
</dbReference>
<dbReference type="FunFam" id="3.40.605.10:FF:000003">
    <property type="entry name" value="Methylmalonate-semialdehyde dehydrogenase [acylating]"/>
    <property type="match status" value="1"/>
</dbReference>
<dbReference type="GO" id="GO:0006210">
    <property type="term" value="P:thymine catabolic process"/>
    <property type="evidence" value="ECO:0007669"/>
    <property type="project" value="TreeGrafter"/>
</dbReference>
<dbReference type="GO" id="GO:0005739">
    <property type="term" value="C:mitochondrion"/>
    <property type="evidence" value="ECO:0007669"/>
    <property type="project" value="TreeGrafter"/>
</dbReference>
<dbReference type="FunFam" id="3.40.309.10:FF:000002">
    <property type="entry name" value="Methylmalonate-semialdehyde dehydrogenase (Acylating)"/>
    <property type="match status" value="1"/>
</dbReference>
<dbReference type="NCBIfam" id="TIGR01722">
    <property type="entry name" value="MMSDH"/>
    <property type="match status" value="1"/>
</dbReference>
<dbReference type="Gene3D" id="3.40.605.10">
    <property type="entry name" value="Aldehyde Dehydrogenase, Chain A, domain 1"/>
    <property type="match status" value="1"/>
</dbReference>
<keyword evidence="3" id="KW-0560">Oxidoreductase</keyword>
<evidence type="ECO:0000256" key="3">
    <source>
        <dbReference type="ARBA" id="ARBA00023002"/>
    </source>
</evidence>
<dbReference type="InterPro" id="IPR016163">
    <property type="entry name" value="Ald_DH_C"/>
</dbReference>
<reference evidence="6 7" key="1">
    <citation type="journal article" date="2018" name="New Phytol.">
        <title>Phylogenomics of Endogonaceae and evolution of mycorrhizas within Mucoromycota.</title>
        <authorList>
            <person name="Chang Y."/>
            <person name="Desiro A."/>
            <person name="Na H."/>
            <person name="Sandor L."/>
            <person name="Lipzen A."/>
            <person name="Clum A."/>
            <person name="Barry K."/>
            <person name="Grigoriev I.V."/>
            <person name="Martin F.M."/>
            <person name="Stajich J.E."/>
            <person name="Smith M.E."/>
            <person name="Bonito G."/>
            <person name="Spatafora J.W."/>
        </authorList>
    </citation>
    <scope>NUCLEOTIDE SEQUENCE [LARGE SCALE GENOMIC DNA]</scope>
    <source>
        <strain evidence="6 7">AD002</strain>
    </source>
</reference>
<dbReference type="PANTHER" id="PTHR43866:SF3">
    <property type="entry name" value="METHYLMALONATE-SEMIALDEHYDE DEHYDROGENASE [ACYLATING], MITOCHONDRIAL"/>
    <property type="match status" value="1"/>
</dbReference>
<dbReference type="InterPro" id="IPR015590">
    <property type="entry name" value="Aldehyde_DH_dom"/>
</dbReference>
<feature type="domain" description="Aldehyde dehydrogenase" evidence="5">
    <location>
        <begin position="44"/>
        <end position="507"/>
    </location>
</feature>
<comment type="caution">
    <text evidence="6">The sequence shown here is derived from an EMBL/GenBank/DDBJ whole genome shotgun (WGS) entry which is preliminary data.</text>
</comment>
<protein>
    <recommendedName>
        <fullName evidence="2">methylmalonate-semialdehyde dehydrogenase (CoA acylating)</fullName>
        <ecNumber evidence="2">1.2.1.27</ecNumber>
    </recommendedName>
</protein>
<dbReference type="CDD" id="cd07085">
    <property type="entry name" value="ALDH_F6_MMSDH"/>
    <property type="match status" value="1"/>
</dbReference>
<keyword evidence="4" id="KW-0520">NAD</keyword>
<dbReference type="EMBL" id="RBNJ01009342">
    <property type="protein sequence ID" value="RUS26938.1"/>
    <property type="molecule type" value="Genomic_DNA"/>
</dbReference>
<evidence type="ECO:0000256" key="1">
    <source>
        <dbReference type="ARBA" id="ARBA00009986"/>
    </source>
</evidence>
<gene>
    <name evidence="6" type="ORF">BC938DRAFT_483911</name>
</gene>
<dbReference type="AlphaFoldDB" id="A0A433QAV9"/>
<comment type="similarity">
    <text evidence="1">Belongs to the aldehyde dehydrogenase family.</text>
</comment>
<keyword evidence="7" id="KW-1185">Reference proteome</keyword>
<evidence type="ECO:0000256" key="4">
    <source>
        <dbReference type="ARBA" id="ARBA00023027"/>
    </source>
</evidence>
<organism evidence="6 7">
    <name type="scientific">Jimgerdemannia flammicorona</name>
    <dbReference type="NCBI Taxonomy" id="994334"/>
    <lineage>
        <taxon>Eukaryota</taxon>
        <taxon>Fungi</taxon>
        <taxon>Fungi incertae sedis</taxon>
        <taxon>Mucoromycota</taxon>
        <taxon>Mucoromycotina</taxon>
        <taxon>Endogonomycetes</taxon>
        <taxon>Endogonales</taxon>
        <taxon>Endogonaceae</taxon>
        <taxon>Jimgerdemannia</taxon>
    </lineage>
</organism>
<name>A0A433QAV9_9FUNG</name>
<dbReference type="InterPro" id="IPR016161">
    <property type="entry name" value="Ald_DH/histidinol_DH"/>
</dbReference>
<accession>A0A433QAV9</accession>
<evidence type="ECO:0000313" key="7">
    <source>
        <dbReference type="Proteomes" id="UP000274822"/>
    </source>
</evidence>
<dbReference type="InterPro" id="IPR010061">
    <property type="entry name" value="MeMal-semiAld_DH"/>
</dbReference>
<dbReference type="SUPFAM" id="SSF53720">
    <property type="entry name" value="ALDH-like"/>
    <property type="match status" value="1"/>
</dbReference>
<dbReference type="PANTHER" id="PTHR43866">
    <property type="entry name" value="MALONATE-SEMIALDEHYDE DEHYDROGENASE"/>
    <property type="match status" value="1"/>
</dbReference>
<dbReference type="InterPro" id="IPR016162">
    <property type="entry name" value="Ald_DH_N"/>
</dbReference>
<evidence type="ECO:0000256" key="2">
    <source>
        <dbReference type="ARBA" id="ARBA00013048"/>
    </source>
</evidence>
<evidence type="ECO:0000259" key="5">
    <source>
        <dbReference type="Pfam" id="PF00171"/>
    </source>
</evidence>
<proteinExistence type="inferred from homology"/>
<dbReference type="InterPro" id="IPR016160">
    <property type="entry name" value="Ald_DH_CS_CYS"/>
</dbReference>
<dbReference type="Gene3D" id="3.40.309.10">
    <property type="entry name" value="Aldehyde Dehydrogenase, Chain A, domain 2"/>
    <property type="match status" value="1"/>
</dbReference>
<dbReference type="Pfam" id="PF00171">
    <property type="entry name" value="Aldedh"/>
    <property type="match status" value="1"/>
</dbReference>
<dbReference type="GO" id="GO:0006574">
    <property type="term" value="P:L-valine catabolic process"/>
    <property type="evidence" value="ECO:0007669"/>
    <property type="project" value="TreeGrafter"/>
</dbReference>
<dbReference type="Proteomes" id="UP000274822">
    <property type="component" value="Unassembled WGS sequence"/>
</dbReference>